<name>A0ABS1JYS8_9MICC</name>
<keyword evidence="2" id="KW-1185">Reference proteome</keyword>
<protein>
    <submittedName>
        <fullName evidence="1">Uncharacterized protein</fullName>
    </submittedName>
</protein>
<dbReference type="EMBL" id="JAERRC010000010">
    <property type="protein sequence ID" value="MBL0704524.1"/>
    <property type="molecule type" value="Genomic_DNA"/>
</dbReference>
<dbReference type="Proteomes" id="UP000639051">
    <property type="component" value="Unassembled WGS sequence"/>
</dbReference>
<reference evidence="1 2" key="1">
    <citation type="submission" date="2021-01" db="EMBL/GenBank/DDBJ databases">
        <title>Genome public.</title>
        <authorList>
            <person name="Liu C."/>
            <person name="Sun Q."/>
        </authorList>
    </citation>
    <scope>NUCLEOTIDE SEQUENCE [LARGE SCALE GENOMIC DNA]</scope>
    <source>
        <strain evidence="1 2">JC656</strain>
    </source>
</reference>
<organism evidence="1 2">
    <name type="scientific">Sinomonas cellulolyticus</name>
    <dbReference type="NCBI Taxonomy" id="2801916"/>
    <lineage>
        <taxon>Bacteria</taxon>
        <taxon>Bacillati</taxon>
        <taxon>Actinomycetota</taxon>
        <taxon>Actinomycetes</taxon>
        <taxon>Micrococcales</taxon>
        <taxon>Micrococcaceae</taxon>
        <taxon>Sinomonas</taxon>
    </lineage>
</organism>
<accession>A0ABS1JYS8</accession>
<evidence type="ECO:0000313" key="2">
    <source>
        <dbReference type="Proteomes" id="UP000639051"/>
    </source>
</evidence>
<evidence type="ECO:0000313" key="1">
    <source>
        <dbReference type="EMBL" id="MBL0704524.1"/>
    </source>
</evidence>
<gene>
    <name evidence="1" type="ORF">JJE72_03270</name>
</gene>
<sequence>MQKLTPAELAAESVEMLPTRETLVFDLNMALVQAQNASYAINAETWGSVANSGALQAVSITQY</sequence>
<dbReference type="RefSeq" id="WP_189693514.1">
    <property type="nucleotide sequence ID" value="NZ_BNCM01000005.1"/>
</dbReference>
<proteinExistence type="predicted"/>
<comment type="caution">
    <text evidence="1">The sequence shown here is derived from an EMBL/GenBank/DDBJ whole genome shotgun (WGS) entry which is preliminary data.</text>
</comment>